<feature type="domain" description="PfEMP1 CIDRalpha1" evidence="8">
    <location>
        <begin position="542"/>
        <end position="591"/>
    </location>
</feature>
<dbReference type="InterPro" id="IPR042202">
    <property type="entry name" value="Duffy-ag-bd_sf"/>
</dbReference>
<dbReference type="Pfam" id="PF15447">
    <property type="entry name" value="NTS"/>
    <property type="match status" value="1"/>
</dbReference>
<evidence type="ECO:0000256" key="2">
    <source>
        <dbReference type="SAM" id="MobiDB-lite"/>
    </source>
</evidence>
<reference evidence="10" key="1">
    <citation type="submission" date="2014-01" db="EMBL/GenBank/DDBJ databases">
        <authorList>
            <person name="Aslett M."/>
        </authorList>
    </citation>
    <scope>NUCLEOTIDE SEQUENCE</scope>
    <source>
        <strain evidence="10">CDC</strain>
    </source>
</reference>
<keyword evidence="1" id="KW-0175">Coiled coil</keyword>
<feature type="region of interest" description="Disordered" evidence="2">
    <location>
        <begin position="1792"/>
        <end position="1932"/>
    </location>
</feature>
<dbReference type="SUPFAM" id="SSF140924">
    <property type="entry name" value="Duffy binding domain-like"/>
    <property type="match status" value="4"/>
</dbReference>
<accession>A0A060RMK1</accession>
<dbReference type="VEuPathDB" id="PlasmoDB:PRG01_0711700"/>
<feature type="compositionally biased region" description="Basic and acidic residues" evidence="2">
    <location>
        <begin position="1350"/>
        <end position="1360"/>
    </location>
</feature>
<feature type="compositionally biased region" description="Polar residues" evidence="2">
    <location>
        <begin position="1327"/>
        <end position="1342"/>
    </location>
</feature>
<dbReference type="Gene3D" id="1.20.58.1930">
    <property type="match status" value="1"/>
</dbReference>
<feature type="region of interest" description="Disordered" evidence="2">
    <location>
        <begin position="2162"/>
        <end position="2203"/>
    </location>
</feature>
<feature type="compositionally biased region" description="Acidic residues" evidence="2">
    <location>
        <begin position="845"/>
        <end position="859"/>
    </location>
</feature>
<feature type="region of interest" description="Disordered" evidence="2">
    <location>
        <begin position="1250"/>
        <end position="1277"/>
    </location>
</feature>
<dbReference type="Pfam" id="PF21807">
    <property type="entry name" value="PfEMP1_CIDRalpha1_dom"/>
    <property type="match status" value="1"/>
</dbReference>
<feature type="domain" description="Duffy-binding-like" evidence="3">
    <location>
        <begin position="652"/>
        <end position="814"/>
    </location>
</feature>
<evidence type="ECO:0000256" key="1">
    <source>
        <dbReference type="SAM" id="Coils"/>
    </source>
</evidence>
<evidence type="ECO:0000259" key="8">
    <source>
        <dbReference type="Pfam" id="PF21807"/>
    </source>
</evidence>
<feature type="region of interest" description="Disordered" evidence="2">
    <location>
        <begin position="1320"/>
        <end position="1371"/>
    </location>
</feature>
<feature type="compositionally biased region" description="Polar residues" evidence="2">
    <location>
        <begin position="782"/>
        <end position="795"/>
    </location>
</feature>
<feature type="compositionally biased region" description="Polar residues" evidence="2">
    <location>
        <begin position="918"/>
        <end position="929"/>
    </location>
</feature>
<feature type="compositionally biased region" description="Basic and acidic residues" evidence="2">
    <location>
        <begin position="860"/>
        <end position="899"/>
    </location>
</feature>
<feature type="domain" description="Duffy-binding-like" evidence="9">
    <location>
        <begin position="1386"/>
        <end position="1537"/>
    </location>
</feature>
<feature type="compositionally biased region" description="Polar residues" evidence="2">
    <location>
        <begin position="2162"/>
        <end position="2184"/>
    </location>
</feature>
<dbReference type="Pfam" id="PF03011">
    <property type="entry name" value="PFEMP"/>
    <property type="match status" value="2"/>
</dbReference>
<feature type="compositionally biased region" description="Acidic residues" evidence="2">
    <location>
        <begin position="1808"/>
        <end position="1822"/>
    </location>
</feature>
<dbReference type="InterPro" id="IPR049158">
    <property type="entry name" value="PfEMP1_CIDRalpha1_dom"/>
</dbReference>
<name>A0A060RMK1_PLARE</name>
<feature type="domain" description="Duffy-antigen binding" evidence="4">
    <location>
        <begin position="958"/>
        <end position="1074"/>
    </location>
</feature>
<feature type="domain" description="Duffy-antigen binding" evidence="4">
    <location>
        <begin position="1187"/>
        <end position="1310"/>
    </location>
</feature>
<gene>
    <name evidence="10" type="primary">VAR</name>
    <name evidence="10" type="ORF">PRCDC_0001800</name>
</gene>
<dbReference type="Pfam" id="PF22672">
    <property type="entry name" value="DBL_C"/>
    <property type="match status" value="2"/>
</dbReference>
<feature type="region of interest" description="Disordered" evidence="2">
    <location>
        <begin position="1167"/>
        <end position="1189"/>
    </location>
</feature>
<dbReference type="Gene3D" id="1.10.1900.40">
    <property type="entry name" value="Acidic terminal segments, variant surface antigen of PfEMP1"/>
    <property type="match status" value="2"/>
</dbReference>
<feature type="compositionally biased region" description="Basic and acidic residues" evidence="2">
    <location>
        <begin position="1250"/>
        <end position="1263"/>
    </location>
</feature>
<dbReference type="PhylomeDB" id="A0A060RMK1"/>
<feature type="domain" description="Plasmodium falciparum erythrocyte membrane protein-1 N-terminal segment" evidence="6">
    <location>
        <begin position="10"/>
        <end position="43"/>
    </location>
</feature>
<feature type="compositionally biased region" description="Polar residues" evidence="2">
    <location>
        <begin position="1028"/>
        <end position="1040"/>
    </location>
</feature>
<feature type="domain" description="Plasmodium falciparum erythrocyte membrane protein 1 acidic terminal segment" evidence="5">
    <location>
        <begin position="1951"/>
        <end position="2420"/>
    </location>
</feature>
<feature type="domain" description="Duffy-binding-like" evidence="3">
    <location>
        <begin position="1658"/>
        <end position="1798"/>
    </location>
</feature>
<dbReference type="Pfam" id="PF15445">
    <property type="entry name" value="ATS"/>
    <property type="match status" value="1"/>
</dbReference>
<dbReference type="Gene3D" id="1.20.58.830">
    <property type="match status" value="3"/>
</dbReference>
<dbReference type="InterPro" id="IPR008602">
    <property type="entry name" value="Duffy-antigen-binding"/>
</dbReference>
<proteinExistence type="predicted"/>
<reference evidence="10" key="2">
    <citation type="submission" date="2014-05" db="EMBL/GenBank/DDBJ databases">
        <title>The genome sequences of chimpanzee malaria parasites reveal the path to human adaptation.</title>
        <authorList>
            <person name="Otto T.D."/>
            <person name="Rayner J.C."/>
            <person name="Boehme U."/>
            <person name="Pain A."/>
            <person name="Spottiswoode N."/>
            <person name="Sanders M."/>
            <person name="Quail M."/>
            <person name="Ollomo B."/>
            <person name="Renaud F."/>
            <person name="Thomas A.W."/>
            <person name="Prugnolle F."/>
            <person name="Conway D.J."/>
            <person name="Newbold C."/>
            <person name="Berriman M."/>
        </authorList>
    </citation>
    <scope>NUCLEOTIDE SEQUENCE [LARGE SCALE GENOMIC DNA]</scope>
    <source>
        <strain evidence="10">CDC</strain>
    </source>
</reference>
<dbReference type="Pfam" id="PF05424">
    <property type="entry name" value="Duffy_binding"/>
    <property type="match status" value="3"/>
</dbReference>
<feature type="compositionally biased region" description="Polar residues" evidence="2">
    <location>
        <begin position="1877"/>
        <end position="1886"/>
    </location>
</feature>
<evidence type="ECO:0000313" key="10">
    <source>
        <dbReference type="EMBL" id="CDO61992.1"/>
    </source>
</evidence>
<evidence type="ECO:0000259" key="3">
    <source>
        <dbReference type="Pfam" id="PF03011"/>
    </source>
</evidence>
<dbReference type="FunFam" id="1.10.1900.40:FF:000001">
    <property type="entry name" value="Erythrocyte membrane protein 1"/>
    <property type="match status" value="1"/>
</dbReference>
<dbReference type="InterPro" id="IPR044932">
    <property type="entry name" value="PfEMP1_ATS_sf"/>
</dbReference>
<feature type="region of interest" description="Disordered" evidence="2">
    <location>
        <begin position="2068"/>
        <end position="2091"/>
    </location>
</feature>
<evidence type="ECO:0000259" key="9">
    <source>
        <dbReference type="Pfam" id="PF22672"/>
    </source>
</evidence>
<dbReference type="InterPro" id="IPR029211">
    <property type="entry name" value="PfEMP1_ATS"/>
</dbReference>
<feature type="compositionally biased region" description="Basic and acidic residues" evidence="2">
    <location>
        <begin position="1842"/>
        <end position="1866"/>
    </location>
</feature>
<feature type="region of interest" description="Disordered" evidence="2">
    <location>
        <begin position="773"/>
        <end position="1043"/>
    </location>
</feature>
<feature type="compositionally biased region" description="Basic and acidic residues" evidence="2">
    <location>
        <begin position="798"/>
        <end position="821"/>
    </location>
</feature>
<feature type="coiled-coil region" evidence="1">
    <location>
        <begin position="398"/>
        <end position="425"/>
    </location>
</feature>
<evidence type="ECO:0000313" key="11">
    <source>
        <dbReference type="Proteomes" id="UP000027581"/>
    </source>
</evidence>
<feature type="compositionally biased region" description="Polar residues" evidence="2">
    <location>
        <begin position="983"/>
        <end position="1006"/>
    </location>
</feature>
<dbReference type="Pfam" id="PF18562">
    <property type="entry name" value="CIDR1_gamma"/>
    <property type="match status" value="1"/>
</dbReference>
<dbReference type="FunFam" id="1.20.1310.20:FF:000001">
    <property type="entry name" value="Erythrocyte membrane protein 1, PfEMP1"/>
    <property type="match status" value="1"/>
</dbReference>
<dbReference type="GO" id="GO:0046789">
    <property type="term" value="F:host cell surface receptor binding"/>
    <property type="evidence" value="ECO:0007669"/>
    <property type="project" value="InterPro"/>
</dbReference>
<dbReference type="InterPro" id="IPR041480">
    <property type="entry name" value="CIDR1_gamma"/>
</dbReference>
<dbReference type="FunFam" id="1.20.58.1930:FF:000001">
    <property type="entry name" value="Erythrocyte membrane protein 1, PfEMP1"/>
    <property type="match status" value="1"/>
</dbReference>
<feature type="domain" description="Cysteine-rich interdomain region 1 gamma" evidence="7">
    <location>
        <begin position="1584"/>
        <end position="1635"/>
    </location>
</feature>
<feature type="domain" description="Duffy-antigen binding" evidence="4">
    <location>
        <begin position="106"/>
        <end position="320"/>
    </location>
</feature>
<sequence>MGGGSGGTQDAKHVLDEIGQQVHKEVHDEAKKYIGELKGSLSQVSTNSETNSTQNPCTFDYAEHTTGAKDNTKPCGKDGKGEVSRFSKERDAKYDEKKIGCSNNEGACAPLRRLSLCNKNMINMVTNNNDSKAKHDLLADVCYAAKFEGESLIPYREQYDATYPGSANTMCTMLARSFADIGDIIRGTDLYIGNKKKSKKETERDKLENKLKDIFGKIYQELTRTSGKKNGNELQERYKDTTNFYKLREDWWNANRETVWKAITCSADSGNAYFHATCNDPERGGAQANHYCRCNDDNPSVDKQNVDPPTNLDYVPQYLRWFEEWAEDFCRKKNKKLKDAIDKCRVGVDQYGLQRYCDLNGYDCKKTKRGRNKYHWDYKCTGCFLSCSHFRTWIDNQKELFLKQKEKYTKEMEKYTNEATRSSSKKKRSAPEKYEGYESKFYKKIKEGKYGTVNDFLEKLNKEKECQNFSDKEGIIDFKNVNSDQNSGGDGNNKTFSHTEYCQACPLCGVEHKSGNVWERKEDMDKCPRIKLYRPTYPEQGTPINFLNSGDEEKEIERKLREFCESQNGNSGSSERGSDSKELYEEWKCYQFDQLTQDGQEGEKDTDYEEDVQNGSGLCILQNKKEKKKQKKEKENKSEKNTDEIQKTFNNFFNFWVVHMLKDSIYWKNKLEKCLKNGKRIKCENQKCNNDCGCFQRWVGQKEEEWTNIKKHFGNQGDIGQEEGILGKFSHDFILQGILDKDELSKSLQEAYGKPEDKEHIEKLLKEADGDVVGVNGGVRSKSGTTGPNGQNTTIDKLLNHEKGIVTKCKDCPKPEEDRGAGRALNTPKTSVVSEEDNSEHSDIDENEENADDEDVVEEIPEKDSTKDTETSSQPKDEGKPPCDIVKELFEKPDNKDLQDACSQKYGPKAPTNWKCIRTTNTNSDVATTRESSSKESRASRVARSLPDTDSGKDNGSICVPPRRRKLYVGPLSKWARDETKSKSLTSRNGDGDSSVQATQGSQEARASSGSSTETQTSESTSGSTPSLNEQNTVPTASQEPSDKLRNAFIESAVIETFFLWDRYKKEWQHKNRSPQDELGLGGGFVPLVSSSPPGQQELGRVGTPGLTGARGPLGDASELGPPDSLDALSELQSYAVRMPSGSSSNLIFNGEQGRSSQQPRLKLLSGSLSSDESDSVDPNDPASLRSGKIPPEFLRQMFYTIADYRDICIGNTPEGIDEVIVSGNDKTKDEGSGKVTMEEIKKAIDEFLKKQNSDKKQNRGKDPSQPSGKEQTSDKTRESLWGDFAQNIWHGMICALTYKESEAMGNQPLEQNEDIKRAFFGDKDNNPSGTHTTPNDGTYESTYHYKTVTLKDENSDGPKRSGPKTEPTKLKDFVERPPFFRYLEEWGENFCGTRKKMLEKVKDDCYKESGKTKQYSGYGEDCTQKLPNNNGTVPDLEGRSCAISCSSYRRWIERKKDEYGKQEKAYEQQKKYVTENTGAGRNNDDNGFCGKLEGDAASFLNRLKTGPCKINNDESEEDNKADTYIKFNEDKTFGHENYCDPCPEFKVKCKRNGKCSNSGGTEVNCNGGTITTANFEKMGKSAENVVMLVSDDSIKQFEDNGLKDACQNADIFKGIRKDEWKCHQVCGYVVCKSEQGNREKINAKEKDSTYIIQIRALMRLWLEYFFEDYKKIKHKISHCIKNDKESPCISGCKKKCKCVEAWITKKREEWTNIKKRFNEQYEIKDSNDYNFTSFLEGLITQIGAANDKDKFIKLSVFDKSCGCSAKANSEYNKDKDAIECMLDRLSKEEKKCKDNPQTCDESPTHVEDDDDDYEEETEVENTVEAPNICPPQQPSQQPEAEDGKCEEADNSVTKKDEDKDKKEDGSLPPQAEESGTPISTPTESNPEVKPPVLKPEEEAPPAPDSGGTTDQSPAKPAPEKPSKPKSSKRRITTPYVESPYLKPALVSNALMWSIGIGFTALSYWWLLKKKSKSSIDLLRVMEIPQNDYDMPTLKSTNRYIPYSGGIYRGKRYIYIEGDTDEEKYAFMSDTTDITSSESEYEEFDINDIYTPHAPKYKTLIEVVLEPSGKNTSTSDNTPPTSDTPPPITDEEWNQLKKDFISNMLQNEQNDIPNNNISATIPTNTNPNTLYFDKPKEKPFIMSIHDRNLLIGEEISYDMSTNSGNNDLYSDVDSTSGSRDSYSGTKDPYSGKNGPISGKNDTYSGTDLINDSLSGNQHIDIYDEILKRKENELFGTNHVKHTNTHSVASPTNSDPIHNQLNLFHKWLDRHRNMCEKWDTNNKVDILNHLKEEWENERHSGNIHPSDSNKTLNTDVSIQINMNDPKPINQFTNMDTNPDNFIKDTILNDLEKHREPYYDFYEDDIYYDVNDDKTSVNHINMNYNKMDNNNSDVLSKVQIEMNINNGELVKEKYPISDIWNI</sequence>
<dbReference type="GO" id="GO:0016020">
    <property type="term" value="C:membrane"/>
    <property type="evidence" value="ECO:0007669"/>
    <property type="project" value="InterPro"/>
</dbReference>
<dbReference type="InterPro" id="IPR029210">
    <property type="entry name" value="PfEMP1_NTS"/>
</dbReference>
<evidence type="ECO:0000259" key="5">
    <source>
        <dbReference type="Pfam" id="PF15445"/>
    </source>
</evidence>
<evidence type="ECO:0000259" key="6">
    <source>
        <dbReference type="Pfam" id="PF15447"/>
    </source>
</evidence>
<feature type="compositionally biased region" description="Low complexity" evidence="2">
    <location>
        <begin position="1008"/>
        <end position="1027"/>
    </location>
</feature>
<dbReference type="Proteomes" id="UP000027581">
    <property type="component" value="Unassembled WGS sequence"/>
</dbReference>
<dbReference type="Gene3D" id="1.20.1310.20">
    <property type="entry name" value="Duffy-antigen binding domain"/>
    <property type="match status" value="2"/>
</dbReference>
<protein>
    <submittedName>
        <fullName evidence="10">Erythrocyte membrane protein 1, EMP1</fullName>
    </submittedName>
</protein>
<dbReference type="VEuPathDB" id="PlasmoDB:PRCDC_0001800"/>
<organism evidence="10 11">
    <name type="scientific">Plasmodium reichenowi</name>
    <dbReference type="NCBI Taxonomy" id="5854"/>
    <lineage>
        <taxon>Eukaryota</taxon>
        <taxon>Sar</taxon>
        <taxon>Alveolata</taxon>
        <taxon>Apicomplexa</taxon>
        <taxon>Aconoidasida</taxon>
        <taxon>Haemosporida</taxon>
        <taxon>Plasmodiidae</taxon>
        <taxon>Plasmodium</taxon>
        <taxon>Plasmodium (Laverania)</taxon>
    </lineage>
</organism>
<keyword evidence="11" id="KW-1185">Reference proteome</keyword>
<feature type="compositionally biased region" description="Low complexity" evidence="2">
    <location>
        <begin position="2071"/>
        <end position="2081"/>
    </location>
</feature>
<dbReference type="InterPro" id="IPR004258">
    <property type="entry name" value="DBL"/>
</dbReference>
<feature type="domain" description="Duffy-binding-like" evidence="9">
    <location>
        <begin position="324"/>
        <end position="482"/>
    </location>
</feature>
<evidence type="ECO:0000259" key="4">
    <source>
        <dbReference type="Pfam" id="PF05424"/>
    </source>
</evidence>
<evidence type="ECO:0000259" key="7">
    <source>
        <dbReference type="Pfam" id="PF18562"/>
    </source>
</evidence>
<dbReference type="EMBL" id="HG810702">
    <property type="protein sequence ID" value="CDO61992.1"/>
    <property type="molecule type" value="Genomic_DNA"/>
</dbReference>
<dbReference type="InterPro" id="IPR054595">
    <property type="entry name" value="DBL_C"/>
</dbReference>
<feature type="region of interest" description="Disordered" evidence="2">
    <location>
        <begin position="1072"/>
        <end position="1126"/>
    </location>
</feature>